<gene>
    <name evidence="1" type="ORF">FTV88_1036</name>
</gene>
<sequence>MQLLLYVAVIHCTLYIHQDAVTSTELSRPLRCLIGYEEYSGMQLEEIRPDRQC</sequence>
<reference evidence="2" key="1">
    <citation type="submission" date="2019-11" db="EMBL/GenBank/DDBJ databases">
        <title>Genome sequence of Heliorestis convoluta strain HH, an alkaliphilic and minimalistic phototrophic bacterium from a soda lake in Egypt.</title>
        <authorList>
            <person name="Dewey E.D."/>
            <person name="Stokes L.M."/>
            <person name="Burchell B.M."/>
            <person name="Shaffer K.N."/>
            <person name="Huntington A.M."/>
            <person name="Baker J.M."/>
            <person name="Nadendla S."/>
            <person name="Giglio M.G."/>
            <person name="Touchman J.W."/>
            <person name="Blankenship R.E."/>
            <person name="Madigan M.T."/>
            <person name="Sattley W.M."/>
        </authorList>
    </citation>
    <scope>NUCLEOTIDE SEQUENCE [LARGE SCALE GENOMIC DNA]</scope>
    <source>
        <strain evidence="2">HH</strain>
    </source>
</reference>
<dbReference type="AlphaFoldDB" id="A0A5Q2MX85"/>
<organism evidence="1 2">
    <name type="scientific">Heliorestis convoluta</name>
    <dbReference type="NCBI Taxonomy" id="356322"/>
    <lineage>
        <taxon>Bacteria</taxon>
        <taxon>Bacillati</taxon>
        <taxon>Bacillota</taxon>
        <taxon>Clostridia</taxon>
        <taxon>Eubacteriales</taxon>
        <taxon>Heliobacteriaceae</taxon>
        <taxon>Heliorestis</taxon>
    </lineage>
</organism>
<proteinExistence type="predicted"/>
<dbReference type="KEGG" id="hcv:FTV88_1036"/>
<dbReference type="EMBL" id="CP045875">
    <property type="protein sequence ID" value="QGG47188.1"/>
    <property type="molecule type" value="Genomic_DNA"/>
</dbReference>
<accession>A0A5Q2MX85</accession>
<evidence type="ECO:0000313" key="1">
    <source>
        <dbReference type="EMBL" id="QGG47188.1"/>
    </source>
</evidence>
<dbReference type="Proteomes" id="UP000366051">
    <property type="component" value="Chromosome"/>
</dbReference>
<keyword evidence="2" id="KW-1185">Reference proteome</keyword>
<protein>
    <submittedName>
        <fullName evidence="1">Uncharacterized protein</fullName>
    </submittedName>
</protein>
<name>A0A5Q2MX85_9FIRM</name>
<evidence type="ECO:0000313" key="2">
    <source>
        <dbReference type="Proteomes" id="UP000366051"/>
    </source>
</evidence>